<name>A0ABW5U4M5_9RHOB</name>
<gene>
    <name evidence="1" type="ORF">ACFSUD_11940</name>
</gene>
<evidence type="ECO:0000313" key="1">
    <source>
        <dbReference type="EMBL" id="MFD2740288.1"/>
    </source>
</evidence>
<dbReference type="RefSeq" id="WP_386374690.1">
    <property type="nucleotide sequence ID" value="NZ_JBHUMP010000009.1"/>
</dbReference>
<dbReference type="Proteomes" id="UP001597474">
    <property type="component" value="Unassembled WGS sequence"/>
</dbReference>
<evidence type="ECO:0000313" key="2">
    <source>
        <dbReference type="Proteomes" id="UP001597474"/>
    </source>
</evidence>
<protein>
    <recommendedName>
        <fullName evidence="3">LysM domain-containing protein</fullName>
    </recommendedName>
</protein>
<dbReference type="EMBL" id="JBHUMP010000009">
    <property type="protein sequence ID" value="MFD2740288.1"/>
    <property type="molecule type" value="Genomic_DNA"/>
</dbReference>
<proteinExistence type="predicted"/>
<reference evidence="2" key="1">
    <citation type="journal article" date="2019" name="Int. J. Syst. Evol. Microbiol.">
        <title>The Global Catalogue of Microorganisms (GCM) 10K type strain sequencing project: providing services to taxonomists for standard genome sequencing and annotation.</title>
        <authorList>
            <consortium name="The Broad Institute Genomics Platform"/>
            <consortium name="The Broad Institute Genome Sequencing Center for Infectious Disease"/>
            <person name="Wu L."/>
            <person name="Ma J."/>
        </authorList>
    </citation>
    <scope>NUCLEOTIDE SEQUENCE [LARGE SCALE GENOMIC DNA]</scope>
    <source>
        <strain evidence="2">TISTR 2562</strain>
    </source>
</reference>
<organism evidence="1 2">
    <name type="scientific">Sulfitobacter aestuarii</name>
    <dbReference type="NCBI Taxonomy" id="2161676"/>
    <lineage>
        <taxon>Bacteria</taxon>
        <taxon>Pseudomonadati</taxon>
        <taxon>Pseudomonadota</taxon>
        <taxon>Alphaproteobacteria</taxon>
        <taxon>Rhodobacterales</taxon>
        <taxon>Roseobacteraceae</taxon>
        <taxon>Sulfitobacter</taxon>
    </lineage>
</organism>
<evidence type="ECO:0008006" key="3">
    <source>
        <dbReference type="Google" id="ProtNLM"/>
    </source>
</evidence>
<comment type="caution">
    <text evidence="1">The sequence shown here is derived from an EMBL/GenBank/DDBJ whole genome shotgun (WGS) entry which is preliminary data.</text>
</comment>
<sequence>MVMLDLPIREADAEDLASALYPWEDLLILKPTKSQRAHLWRKTVGGHFQFIEDGRGDLSCDLYAVKITRLPKIGGERVTAPGLLRHLRLNINDFIDRRNTQFRPYGFDAKTRRGNRLRWRASRPDMALIHIDMLNLAGGAGIEDATVMAIRSSPLHWVFGTVFTPKLLRAGNGSHPINGNREFRLRDNGDGTYTFYTRAADRVNGLLEAGASLLGLVSRGQDALWRSLQRGLADFVNRNGGRASIRKPLVQKFDWPRVHGYLSARYCTVEMDSEAEDHERGCIRVSGKTGKLYRIRRGDTLLGLAGRAYNVRPGSERQRLAQMINAHPFNQRFWRASGISKSFPQGRISFQPRFSCDAQRQITVRRGAAPFGRCYARILLPPKPG</sequence>
<accession>A0ABW5U4M5</accession>
<keyword evidence="2" id="KW-1185">Reference proteome</keyword>